<name>A0ABD3M7A8_9STRA</name>
<keyword evidence="1" id="KW-0732">Signal</keyword>
<evidence type="ECO:0000313" key="2">
    <source>
        <dbReference type="EMBL" id="KAL3759924.1"/>
    </source>
</evidence>
<gene>
    <name evidence="2" type="ORF">ACHAWU_007668</name>
</gene>
<feature type="signal peptide" evidence="1">
    <location>
        <begin position="1"/>
        <end position="24"/>
    </location>
</feature>
<dbReference type="Proteomes" id="UP001530293">
    <property type="component" value="Unassembled WGS sequence"/>
</dbReference>
<feature type="chain" id="PRO_5044781031" evidence="1">
    <location>
        <begin position="25"/>
        <end position="213"/>
    </location>
</feature>
<proteinExistence type="predicted"/>
<evidence type="ECO:0000313" key="3">
    <source>
        <dbReference type="Proteomes" id="UP001530293"/>
    </source>
</evidence>
<accession>A0ABD3M7A8</accession>
<keyword evidence="3" id="KW-1185">Reference proteome</keyword>
<dbReference type="AlphaFoldDB" id="A0ABD3M7A8"/>
<sequence length="213" mass="23062">MMKNATFAALLALNLFHLPDGTHSFTTTPSASIRRSMSTNLHGLPPLPGFLTRNKATSDENTTVTATTDRSSDIPVLPGEGGAISSDMTEMALETTTTYIAEKSDGEELSETQTLLQKVKQAGTAGAISYALWELGFWGVSIPICVVGYYKLTGHWPDISNKEDMEKVGAEAFAFVNFARLAVPLRIGLALSTTPWIDENIVQKFMKKDDGEA</sequence>
<organism evidence="2 3">
    <name type="scientific">Discostella pseudostelligera</name>
    <dbReference type="NCBI Taxonomy" id="259834"/>
    <lineage>
        <taxon>Eukaryota</taxon>
        <taxon>Sar</taxon>
        <taxon>Stramenopiles</taxon>
        <taxon>Ochrophyta</taxon>
        <taxon>Bacillariophyta</taxon>
        <taxon>Coscinodiscophyceae</taxon>
        <taxon>Thalassiosirophycidae</taxon>
        <taxon>Stephanodiscales</taxon>
        <taxon>Stephanodiscaceae</taxon>
        <taxon>Discostella</taxon>
    </lineage>
</organism>
<dbReference type="EMBL" id="JALLBG020000196">
    <property type="protein sequence ID" value="KAL3759924.1"/>
    <property type="molecule type" value="Genomic_DNA"/>
</dbReference>
<reference evidence="2 3" key="1">
    <citation type="submission" date="2024-10" db="EMBL/GenBank/DDBJ databases">
        <title>Updated reference genomes for cyclostephanoid diatoms.</title>
        <authorList>
            <person name="Roberts W.R."/>
            <person name="Alverson A.J."/>
        </authorList>
    </citation>
    <scope>NUCLEOTIDE SEQUENCE [LARGE SCALE GENOMIC DNA]</scope>
    <source>
        <strain evidence="2 3">AJA232-27</strain>
    </source>
</reference>
<evidence type="ECO:0000256" key="1">
    <source>
        <dbReference type="SAM" id="SignalP"/>
    </source>
</evidence>
<protein>
    <submittedName>
        <fullName evidence="2">Uncharacterized protein</fullName>
    </submittedName>
</protein>
<comment type="caution">
    <text evidence="2">The sequence shown here is derived from an EMBL/GenBank/DDBJ whole genome shotgun (WGS) entry which is preliminary data.</text>
</comment>